<reference evidence="4 5" key="1">
    <citation type="submission" date="2024-03" db="EMBL/GenBank/DDBJ databases">
        <title>High-quality draft genome sequencing of Tistrella sp. BH-R2-4.</title>
        <authorList>
            <person name="Dong C."/>
        </authorList>
    </citation>
    <scope>NUCLEOTIDE SEQUENCE [LARGE SCALE GENOMIC DNA]</scope>
    <source>
        <strain evidence="4 5">BH-R2-4</strain>
    </source>
</reference>
<name>A0ABU9YLV5_9PROT</name>
<evidence type="ECO:0000313" key="5">
    <source>
        <dbReference type="Proteomes" id="UP001413721"/>
    </source>
</evidence>
<accession>A0ABU9YLV5</accession>
<keyword evidence="2" id="KW-0560">Oxidoreductase</keyword>
<evidence type="ECO:0000256" key="1">
    <source>
        <dbReference type="ARBA" id="ARBA00006484"/>
    </source>
</evidence>
<dbReference type="PANTHER" id="PTHR48107">
    <property type="entry name" value="NADPH-DEPENDENT ALDEHYDE REDUCTASE-LIKE PROTEIN, CHLOROPLASTIC-RELATED"/>
    <property type="match status" value="1"/>
</dbReference>
<dbReference type="InterPro" id="IPR002347">
    <property type="entry name" value="SDR_fam"/>
</dbReference>
<evidence type="ECO:0000256" key="3">
    <source>
        <dbReference type="SAM" id="MobiDB-lite"/>
    </source>
</evidence>
<feature type="region of interest" description="Disordered" evidence="3">
    <location>
        <begin position="1"/>
        <end position="32"/>
    </location>
</feature>
<gene>
    <name evidence="4" type="ORF">WG926_15120</name>
</gene>
<dbReference type="PRINTS" id="PR00081">
    <property type="entry name" value="GDHRDH"/>
</dbReference>
<dbReference type="PRINTS" id="PR00080">
    <property type="entry name" value="SDRFAMILY"/>
</dbReference>
<proteinExistence type="inferred from homology"/>
<organism evidence="4 5">
    <name type="scientific">Tistrella arctica</name>
    <dbReference type="NCBI Taxonomy" id="3133430"/>
    <lineage>
        <taxon>Bacteria</taxon>
        <taxon>Pseudomonadati</taxon>
        <taxon>Pseudomonadota</taxon>
        <taxon>Alphaproteobacteria</taxon>
        <taxon>Geminicoccales</taxon>
        <taxon>Geminicoccaceae</taxon>
        <taxon>Tistrella</taxon>
    </lineage>
</organism>
<keyword evidence="5" id="KW-1185">Reference proteome</keyword>
<sequence length="282" mass="30024">MSDHLHPPRKQSTRPERAQDMRPKPDYSPRFPGAGRLTGKVALITGGDGGIGRAVAVAMAREGADIAIVYLNDHRDAEETVRLVETEDRNAIHIAGDVGQEAICRNAVNEVVKTFGRLDILVNAAAEQHEVVDFTALSAERLEEAFRTNVFGCFFMTRAALQHLPRGGAIINTTSIMQYRGGACEGYPTMTDDAATRGAVVAFTRSLSTLLIERGIRVNAVAPGPVQTPLTQPGAEQAGCAPMGRPGQPNEVAACHVFLASDEASYMTGQVLHPNGGGIVAL</sequence>
<evidence type="ECO:0000256" key="2">
    <source>
        <dbReference type="ARBA" id="ARBA00023002"/>
    </source>
</evidence>
<dbReference type="EMBL" id="JBBKTW010000005">
    <property type="protein sequence ID" value="MEN2989646.1"/>
    <property type="molecule type" value="Genomic_DNA"/>
</dbReference>
<feature type="compositionally biased region" description="Basic and acidic residues" evidence="3">
    <location>
        <begin position="13"/>
        <end position="27"/>
    </location>
</feature>
<dbReference type="RefSeq" id="WP_345933203.1">
    <property type="nucleotide sequence ID" value="NZ_JBBKTV010000004.1"/>
</dbReference>
<protein>
    <submittedName>
        <fullName evidence="4">SDR family oxidoreductase</fullName>
    </submittedName>
</protein>
<comment type="caution">
    <text evidence="4">The sequence shown here is derived from an EMBL/GenBank/DDBJ whole genome shotgun (WGS) entry which is preliminary data.</text>
</comment>
<dbReference type="Gene3D" id="3.40.50.720">
    <property type="entry name" value="NAD(P)-binding Rossmann-like Domain"/>
    <property type="match status" value="1"/>
</dbReference>
<dbReference type="PANTHER" id="PTHR48107:SF16">
    <property type="entry name" value="NADPH-DEPENDENT ALDEHYDE REDUCTASE 1, CHLOROPLASTIC"/>
    <property type="match status" value="1"/>
</dbReference>
<dbReference type="SUPFAM" id="SSF51735">
    <property type="entry name" value="NAD(P)-binding Rossmann-fold domains"/>
    <property type="match status" value="1"/>
</dbReference>
<comment type="similarity">
    <text evidence="1">Belongs to the short-chain dehydrogenases/reductases (SDR) family.</text>
</comment>
<dbReference type="Proteomes" id="UP001413721">
    <property type="component" value="Unassembled WGS sequence"/>
</dbReference>
<dbReference type="InterPro" id="IPR036291">
    <property type="entry name" value="NAD(P)-bd_dom_sf"/>
</dbReference>
<evidence type="ECO:0000313" key="4">
    <source>
        <dbReference type="EMBL" id="MEN2989646.1"/>
    </source>
</evidence>
<dbReference type="Pfam" id="PF13561">
    <property type="entry name" value="adh_short_C2"/>
    <property type="match status" value="1"/>
</dbReference>